<proteinExistence type="predicted"/>
<gene>
    <name evidence="1" type="ORF">GPEL0_01r4053</name>
</gene>
<keyword evidence="2" id="KW-1185">Reference proteome</keyword>
<reference evidence="1 2" key="1">
    <citation type="submission" date="2017-04" db="EMBL/GenBank/DDBJ databases">
        <authorList>
            <consortium name="Geobacter pelophilus Genome Sequencing"/>
            <person name="Aoyagi T."/>
            <person name="Koike H."/>
            <person name="Hori T."/>
        </authorList>
    </citation>
    <scope>NUCLEOTIDE SEQUENCE [LARGE SCALE GENOMIC DNA]</scope>
    <source>
        <strain evidence="1 2">Drf2</strain>
    </source>
</reference>
<evidence type="ECO:0000313" key="1">
    <source>
        <dbReference type="EMBL" id="GAW67949.1"/>
    </source>
</evidence>
<name>A0ABQ0MLX1_9BACT</name>
<evidence type="ECO:0000313" key="2">
    <source>
        <dbReference type="Proteomes" id="UP000194153"/>
    </source>
</evidence>
<reference evidence="2" key="2">
    <citation type="submission" date="2017-05" db="EMBL/GenBank/DDBJ databases">
        <title>Draft genome sequence of Geobacter pelophilus, a iron(III)-reducing bacteria.</title>
        <authorList>
            <person name="Aoyagi T."/>
            <person name="Koike H."/>
            <person name="Morita T."/>
            <person name="Sato Y."/>
            <person name="Habe H."/>
            <person name="Hori T."/>
        </authorList>
    </citation>
    <scope>NUCLEOTIDE SEQUENCE [LARGE SCALE GENOMIC DNA]</scope>
    <source>
        <strain evidence="2">Drf2</strain>
    </source>
</reference>
<dbReference type="EMBL" id="BDQG01000001">
    <property type="protein sequence ID" value="GAW67949.1"/>
    <property type="molecule type" value="Genomic_DNA"/>
</dbReference>
<protein>
    <submittedName>
        <fullName evidence="1">Uncharacterized protein</fullName>
    </submittedName>
</protein>
<dbReference type="Proteomes" id="UP000194153">
    <property type="component" value="Unassembled WGS sequence"/>
</dbReference>
<organism evidence="1 2">
    <name type="scientific">Geoanaerobacter pelophilus</name>
    <dbReference type="NCBI Taxonomy" id="60036"/>
    <lineage>
        <taxon>Bacteria</taxon>
        <taxon>Pseudomonadati</taxon>
        <taxon>Thermodesulfobacteriota</taxon>
        <taxon>Desulfuromonadia</taxon>
        <taxon>Geobacterales</taxon>
        <taxon>Geobacteraceae</taxon>
        <taxon>Geoanaerobacter</taxon>
    </lineage>
</organism>
<sequence length="45" mass="5021">MYLQRHFPLPNLCGSRPFPVPGAAKEDGKISHRQFAVSKNGTGYF</sequence>
<accession>A0ABQ0MLX1</accession>
<comment type="caution">
    <text evidence="1">The sequence shown here is derived from an EMBL/GenBank/DDBJ whole genome shotgun (WGS) entry which is preliminary data.</text>
</comment>